<evidence type="ECO:0000256" key="1">
    <source>
        <dbReference type="SAM" id="MobiDB-lite"/>
    </source>
</evidence>
<name>A0AAN6IVB3_EXODE</name>
<feature type="region of interest" description="Disordered" evidence="1">
    <location>
        <begin position="138"/>
        <end position="159"/>
    </location>
</feature>
<dbReference type="AlphaFoldDB" id="A0AAN6IVB3"/>
<evidence type="ECO:0000313" key="3">
    <source>
        <dbReference type="Proteomes" id="UP001161757"/>
    </source>
</evidence>
<feature type="region of interest" description="Disordered" evidence="1">
    <location>
        <begin position="1"/>
        <end position="64"/>
    </location>
</feature>
<evidence type="ECO:0000313" key="2">
    <source>
        <dbReference type="EMBL" id="KAJ8992295.1"/>
    </source>
</evidence>
<feature type="region of interest" description="Disordered" evidence="1">
    <location>
        <begin position="242"/>
        <end position="416"/>
    </location>
</feature>
<comment type="caution">
    <text evidence="2">The sequence shown here is derived from an EMBL/GenBank/DDBJ whole genome shotgun (WGS) entry which is preliminary data.</text>
</comment>
<dbReference type="PANTHER" id="PTHR23225:SF2">
    <property type="entry name" value="AT09679P-RELATED"/>
    <property type="match status" value="1"/>
</dbReference>
<dbReference type="InterPro" id="IPR039970">
    <property type="entry name" value="TF_Grauzone"/>
</dbReference>
<dbReference type="GO" id="GO:0003700">
    <property type="term" value="F:DNA-binding transcription factor activity"/>
    <property type="evidence" value="ECO:0007669"/>
    <property type="project" value="InterPro"/>
</dbReference>
<sequence length="517" mass="57104">MATTESSINLTPASLRGSPSDRIIKPRPRKDSLQSISGSDTHPGRVVKPRARKSPGSGAKRSEPAKRKFICSFSHYGCDVALSSKNEWKRHVSIQHLQLGFYRCDVGSCNPDLNPNVPGHKRVYNDFNRKDLFTQHHRRMHKPETGPGSAPFSPSNPDPKDWRAFEDSLEEVRNRCWVEKRKPPQRSTCGFCGRVFEGEGSWNERMEHVGGHFSRDIVEAKEEREDEDLTNWALQEGIIKDGGNGRHVLVDQPPASGERPYLARGDRDVIMADAPSSDGFSRDPDQSPSLSASSRRPESERGDYYQKLDSPQESRRLSNAFPPSTNGTPRAPSVPLLQATPAGLGAGQAIAPAPPNASTTPTLAPAPSPRASQAQLPPPPTTPSEKKNYNLAPPPLSKTRRSPGSASQEDSESGDRLEDLINQLIRPKPPKTHRRLTWKCDCNMEMSVNLDDADKQAIESLQDISIICSKTSNPYLKVAKTGKYHVVACDELAGYIWRNSKQPVEQHIRAPETAAVS</sequence>
<accession>A0AAN6IVB3</accession>
<feature type="compositionally biased region" description="Basic and acidic residues" evidence="1">
    <location>
        <begin position="295"/>
        <end position="316"/>
    </location>
</feature>
<dbReference type="EMBL" id="JAJGCB010000006">
    <property type="protein sequence ID" value="KAJ8992295.1"/>
    <property type="molecule type" value="Genomic_DNA"/>
</dbReference>
<organism evidence="2 3">
    <name type="scientific">Exophiala dermatitidis</name>
    <name type="common">Black yeast-like fungus</name>
    <name type="synonym">Wangiella dermatitidis</name>
    <dbReference type="NCBI Taxonomy" id="5970"/>
    <lineage>
        <taxon>Eukaryota</taxon>
        <taxon>Fungi</taxon>
        <taxon>Dikarya</taxon>
        <taxon>Ascomycota</taxon>
        <taxon>Pezizomycotina</taxon>
        <taxon>Eurotiomycetes</taxon>
        <taxon>Chaetothyriomycetidae</taxon>
        <taxon>Chaetothyriales</taxon>
        <taxon>Herpotrichiellaceae</taxon>
        <taxon>Exophiala</taxon>
    </lineage>
</organism>
<feature type="compositionally biased region" description="Low complexity" evidence="1">
    <location>
        <begin position="356"/>
        <end position="375"/>
    </location>
</feature>
<reference evidence="2" key="1">
    <citation type="submission" date="2023-01" db="EMBL/GenBank/DDBJ databases">
        <title>Exophiala dermititidis isolated from Cystic Fibrosis Patient.</title>
        <authorList>
            <person name="Kurbessoian T."/>
            <person name="Crocker A."/>
            <person name="Murante D."/>
            <person name="Hogan D.A."/>
            <person name="Stajich J.E."/>
        </authorList>
    </citation>
    <scope>NUCLEOTIDE SEQUENCE</scope>
    <source>
        <strain evidence="2">Ex8</strain>
    </source>
</reference>
<protein>
    <recommendedName>
        <fullName evidence="4">C2H2-type domain-containing protein</fullName>
    </recommendedName>
</protein>
<proteinExistence type="predicted"/>
<dbReference type="Proteomes" id="UP001161757">
    <property type="component" value="Unassembled WGS sequence"/>
</dbReference>
<dbReference type="PANTHER" id="PTHR23225">
    <property type="entry name" value="ZINC FINGER PROTEIN"/>
    <property type="match status" value="1"/>
</dbReference>
<feature type="compositionally biased region" description="Polar residues" evidence="1">
    <location>
        <begin position="1"/>
        <end position="12"/>
    </location>
</feature>
<evidence type="ECO:0008006" key="4">
    <source>
        <dbReference type="Google" id="ProtNLM"/>
    </source>
</evidence>
<gene>
    <name evidence="2" type="ORF">HRR80_004186</name>
</gene>